<evidence type="ECO:0000313" key="2">
    <source>
        <dbReference type="Proteomes" id="UP000235315"/>
    </source>
</evidence>
<protein>
    <submittedName>
        <fullName evidence="1">DUF2971 domain-containing protein</fullName>
    </submittedName>
</protein>
<organism evidence="1 2">
    <name type="scientific">Pseudomonas ogarae (strain DSM 112162 / CECT 30235 / F113)</name>
    <dbReference type="NCBI Taxonomy" id="1114970"/>
    <lineage>
        <taxon>Bacteria</taxon>
        <taxon>Pseudomonadati</taxon>
        <taxon>Pseudomonadota</taxon>
        <taxon>Gammaproteobacteria</taxon>
        <taxon>Pseudomonadales</taxon>
        <taxon>Pseudomonadaceae</taxon>
        <taxon>Pseudomonas</taxon>
    </lineage>
</organism>
<dbReference type="EMBL" id="CP025738">
    <property type="protein sequence ID" value="AUO45327.1"/>
    <property type="molecule type" value="Genomic_DNA"/>
</dbReference>
<sequence length="270" mass="32109">MIMNVTDANKYLYHYTPAAKAIEYILKNRTLRLSPYTGTNDPKERKGWLFDFGTNEGRDLGRYNRDEYSSWLSGEFKNKTLMTCLTRDSGPLSGNHLFDIFKRGFCKPRMWAQYADNHKGVCLVFDRQRLQQRIDTQVAPRFHVMSGPVEYVDRGIARDIFEDQQYTINVDVLEREGKDSYLLRHLHTHYQRLFFEKMTDWKDESEWRWVTFSESAEPIDVKFENALEGLVFGDDTSPEHREQIFALNYNKGVQHEGLRWKNCSPWYDWK</sequence>
<accession>A0ABN5G336</accession>
<gene>
    <name evidence="1" type="ORF">C1C98_07615</name>
</gene>
<name>A0ABN5G336_PSEO1</name>
<keyword evidence="2" id="KW-1185">Reference proteome</keyword>
<dbReference type="Proteomes" id="UP000235315">
    <property type="component" value="Chromosome"/>
</dbReference>
<dbReference type="RefSeq" id="WP_014337043.1">
    <property type="nucleotide sequence ID" value="NC_016830.1"/>
</dbReference>
<proteinExistence type="predicted"/>
<dbReference type="Pfam" id="PF11185">
    <property type="entry name" value="DUF2971"/>
    <property type="match status" value="1"/>
</dbReference>
<reference evidence="1 2" key="1">
    <citation type="submission" date="2018-01" db="EMBL/GenBank/DDBJ databases">
        <title>Tropical forage species Digitaria eriantha prevents oxidative stress under low temperature conditions by the incorporation of polyhydroxybutyrate-producing endophytic bacteria.</title>
        <authorList>
            <person name="Stritzler M."/>
            <person name="Ayub N."/>
        </authorList>
    </citation>
    <scope>NUCLEOTIDE SEQUENCE [LARGE SCALE GENOMIC DNA]</scope>
    <source>
        <strain evidence="1 2">FR1</strain>
    </source>
</reference>
<dbReference type="InterPro" id="IPR021352">
    <property type="entry name" value="DUF2971"/>
</dbReference>
<evidence type="ECO:0000313" key="1">
    <source>
        <dbReference type="EMBL" id="AUO45327.1"/>
    </source>
</evidence>